<gene>
    <name evidence="1" type="ORF">HXM94_00655</name>
</gene>
<sequence>MIKTENSKQSNVSFNSDFQRLLKLVKEDNSFSEDVADLILNLIKDAELNYQNSYNKPFGSSIIFWNRFTNDIDLMSSDDVYDDHFSLKDPNGVDLLSYFPIFSFNYSLLRQKSLKKTLKLDKEIALIHYSDFEGKEKEFSEFLKNKIQSKLLKDQKIFLEVKSGNYNSIYNKFQKGELYPIDLFPIDLQKELYWSKLYPFNLSKDFSNDRSKLINFFGSNNEWVPGENSRILDKDYKLRFPFSLFEKELTSFAIEAFNESDSYGFTAKLDLSKFLSNLQTRDAQDLIKNSSINFKINKDFITSETEKFVNDLRKSIVNSTYEKRFSGTPFDLINDKSSELNEIINSIIESFFESIKNKPIYFYNLDSSIQKLIRKNKIKITEFYNSILYLKDELKAREGLIFSPISHRCGELRMIETRISMDEPDSFCNSEKLLQLLKENNCKTTSYIREQVDFLLNSELFNFSENEIKTLKIVFELELEN</sequence>
<dbReference type="AlphaFoldDB" id="A0A930DXY1"/>
<evidence type="ECO:0000313" key="2">
    <source>
        <dbReference type="Proteomes" id="UP000758611"/>
    </source>
</evidence>
<accession>A0A930DXY1</accession>
<comment type="caution">
    <text evidence="1">The sequence shown here is derived from an EMBL/GenBank/DDBJ whole genome shotgun (WGS) entry which is preliminary data.</text>
</comment>
<name>A0A930DXY1_9FIRM</name>
<reference evidence="1" key="1">
    <citation type="submission" date="2020-04" db="EMBL/GenBank/DDBJ databases">
        <title>Deep metagenomics examines the oral microbiome during advanced dental caries in children, revealing novel taxa and co-occurrences with host molecules.</title>
        <authorList>
            <person name="Baker J.L."/>
            <person name="Morton J.T."/>
            <person name="Dinis M."/>
            <person name="Alvarez R."/>
            <person name="Tran N.C."/>
            <person name="Knight R."/>
            <person name="Edlund A."/>
        </authorList>
    </citation>
    <scope>NUCLEOTIDE SEQUENCE</scope>
    <source>
        <strain evidence="1">JCVI_23_bin.11</strain>
    </source>
</reference>
<organism evidence="1 2">
    <name type="scientific">Parvimonas micra</name>
    <dbReference type="NCBI Taxonomy" id="33033"/>
    <lineage>
        <taxon>Bacteria</taxon>
        <taxon>Bacillati</taxon>
        <taxon>Bacillota</taxon>
        <taxon>Tissierellia</taxon>
        <taxon>Tissierellales</taxon>
        <taxon>Peptoniphilaceae</taxon>
        <taxon>Parvimonas</taxon>
    </lineage>
</organism>
<evidence type="ECO:0000313" key="1">
    <source>
        <dbReference type="EMBL" id="MBF1306284.1"/>
    </source>
</evidence>
<proteinExistence type="predicted"/>
<dbReference type="EMBL" id="JABZRE010000001">
    <property type="protein sequence ID" value="MBF1306284.1"/>
    <property type="molecule type" value="Genomic_DNA"/>
</dbReference>
<dbReference type="RefSeq" id="WP_278476747.1">
    <property type="nucleotide sequence ID" value="NZ_JABZRE010000001.1"/>
</dbReference>
<dbReference type="Proteomes" id="UP000758611">
    <property type="component" value="Unassembled WGS sequence"/>
</dbReference>
<protein>
    <submittedName>
        <fullName evidence="1">Uncharacterized protein</fullName>
    </submittedName>
</protein>